<sequence length="414" mass="45719">MSDGDAPQPFGRVDPDGTVYVRTADGERAVGQVPDVPPEEALAFFTRRYDALVLEVSLLERRIASKALSPDDAAGSIKTVRTAVTGANAVGDLDGLLTRLQALSPVVDEARAAQRAEKARQLDEVRVKKEHAVTEAEALATGNDWRGGVNRFRSLLEDWKALPRLDRATDDALWHRFSTARTTYTRRRKAQFAQQNGERESAREVKEQLVVEAEALASSTDWGPTTGAYRDLMTRWKAAGAAPRGVDEQLWRRFRTAQDTFFGAKQTINAAQDVEFRANAEAKEALLDEAEARMLPVTDLGAARVAYRELLERWSAIGKVPRDSMRPLDTRLHAIETAVTEAEDRRWNRTNPEARARAEDTAAKLEAQIATLEEQATKASASGDDKAAQQARDSAATYREWLAQAQQAVSDFSG</sequence>
<protein>
    <recommendedName>
        <fullName evidence="4">DUF349 domain-containing protein</fullName>
    </recommendedName>
</protein>
<proteinExistence type="predicted"/>
<keyword evidence="3" id="KW-1185">Reference proteome</keyword>
<organism evidence="2 3">
    <name type="scientific">Microlunatus antarcticus</name>
    <dbReference type="NCBI Taxonomy" id="53388"/>
    <lineage>
        <taxon>Bacteria</taxon>
        <taxon>Bacillati</taxon>
        <taxon>Actinomycetota</taxon>
        <taxon>Actinomycetes</taxon>
        <taxon>Propionibacteriales</taxon>
        <taxon>Propionibacteriaceae</taxon>
        <taxon>Microlunatus</taxon>
    </lineage>
</organism>
<accession>A0A7W5JWF1</accession>
<gene>
    <name evidence="2" type="ORF">FHX39_002270</name>
</gene>
<name>A0A7W5JWF1_9ACTN</name>
<dbReference type="AlphaFoldDB" id="A0A7W5JWF1"/>
<dbReference type="InterPro" id="IPR007139">
    <property type="entry name" value="DUF349"/>
</dbReference>
<evidence type="ECO:0000256" key="1">
    <source>
        <dbReference type="SAM" id="MobiDB-lite"/>
    </source>
</evidence>
<dbReference type="Pfam" id="PF03993">
    <property type="entry name" value="DUF349"/>
    <property type="match status" value="3"/>
</dbReference>
<comment type="caution">
    <text evidence="2">The sequence shown here is derived from an EMBL/GenBank/DDBJ whole genome shotgun (WGS) entry which is preliminary data.</text>
</comment>
<feature type="region of interest" description="Disordered" evidence="1">
    <location>
        <begin position="375"/>
        <end position="395"/>
    </location>
</feature>
<evidence type="ECO:0000313" key="2">
    <source>
        <dbReference type="EMBL" id="MBB3327326.1"/>
    </source>
</evidence>
<dbReference type="Proteomes" id="UP000565572">
    <property type="component" value="Unassembled WGS sequence"/>
</dbReference>
<dbReference type="EMBL" id="JACHZG010000001">
    <property type="protein sequence ID" value="MBB3327326.1"/>
    <property type="molecule type" value="Genomic_DNA"/>
</dbReference>
<evidence type="ECO:0000313" key="3">
    <source>
        <dbReference type="Proteomes" id="UP000565572"/>
    </source>
</evidence>
<reference evidence="2 3" key="1">
    <citation type="submission" date="2020-08" db="EMBL/GenBank/DDBJ databases">
        <title>Sequencing the genomes of 1000 actinobacteria strains.</title>
        <authorList>
            <person name="Klenk H.-P."/>
        </authorList>
    </citation>
    <scope>NUCLEOTIDE SEQUENCE [LARGE SCALE GENOMIC DNA]</scope>
    <source>
        <strain evidence="2 3">DSM 11053</strain>
    </source>
</reference>
<evidence type="ECO:0008006" key="4">
    <source>
        <dbReference type="Google" id="ProtNLM"/>
    </source>
</evidence>